<evidence type="ECO:0000313" key="3">
    <source>
        <dbReference type="Proteomes" id="UP001276659"/>
    </source>
</evidence>
<sequence length="267" mass="29557">MQQVRRKPSSISSRLDRSKPAASTPCISPRCPVKVPHNTGVYLRNGLPNTPSPAHPKFGFSNPPLNVWEAHRRITSGEGTDEDRMLLEGFGQFHGCREEAVRAMYLRERPASQLAPRDSLRHRVSYTPVETERAFTIEAGGDMFQNLAIGARPIRAIGTRPSERLAAIRGEQEGESREVRSGPVNADQGIGFEAPMFQNLAVRTQPIRGLGARPSLKLATAEGGQEEQDKVVDTETISPDTLKAFEEEVERAFEELGKEEREAGMEE</sequence>
<comment type="caution">
    <text evidence="2">The sequence shown here is derived from an EMBL/GenBank/DDBJ whole genome shotgun (WGS) entry which is preliminary data.</text>
</comment>
<evidence type="ECO:0000313" key="2">
    <source>
        <dbReference type="EMBL" id="KAK3176270.1"/>
    </source>
</evidence>
<dbReference type="EMBL" id="JASNWA010000004">
    <property type="protein sequence ID" value="KAK3176270.1"/>
    <property type="molecule type" value="Genomic_DNA"/>
</dbReference>
<feature type="region of interest" description="Disordered" evidence="1">
    <location>
        <begin position="220"/>
        <end position="241"/>
    </location>
</feature>
<proteinExistence type="predicted"/>
<dbReference type="AlphaFoldDB" id="A0AAD9ZDV8"/>
<feature type="region of interest" description="Disordered" evidence="1">
    <location>
        <begin position="1"/>
        <end position="28"/>
    </location>
</feature>
<evidence type="ECO:0000256" key="1">
    <source>
        <dbReference type="SAM" id="MobiDB-lite"/>
    </source>
</evidence>
<keyword evidence="3" id="KW-1185">Reference proteome</keyword>
<reference evidence="2" key="1">
    <citation type="submission" date="2022-11" db="EMBL/GenBank/DDBJ databases">
        <title>Chromosomal genome sequence assembly and mating type (MAT) locus characterization of the leprose asexual lichenized fungus Lepraria neglecta (Nyl.) Erichsen.</title>
        <authorList>
            <person name="Allen J.L."/>
            <person name="Pfeffer B."/>
        </authorList>
    </citation>
    <scope>NUCLEOTIDE SEQUENCE</scope>
    <source>
        <strain evidence="2">Allen 5258</strain>
    </source>
</reference>
<name>A0AAD9ZDV8_9LECA</name>
<dbReference type="Proteomes" id="UP001276659">
    <property type="component" value="Unassembled WGS sequence"/>
</dbReference>
<organism evidence="2 3">
    <name type="scientific">Lepraria neglecta</name>
    <dbReference type="NCBI Taxonomy" id="209136"/>
    <lineage>
        <taxon>Eukaryota</taxon>
        <taxon>Fungi</taxon>
        <taxon>Dikarya</taxon>
        <taxon>Ascomycota</taxon>
        <taxon>Pezizomycotina</taxon>
        <taxon>Lecanoromycetes</taxon>
        <taxon>OSLEUM clade</taxon>
        <taxon>Lecanoromycetidae</taxon>
        <taxon>Lecanorales</taxon>
        <taxon>Lecanorineae</taxon>
        <taxon>Stereocaulaceae</taxon>
        <taxon>Lepraria</taxon>
    </lineage>
</organism>
<accession>A0AAD9ZDV8</accession>
<gene>
    <name evidence="2" type="ORF">OEA41_007593</name>
</gene>
<protein>
    <submittedName>
        <fullName evidence="2">Uncharacterized protein</fullName>
    </submittedName>
</protein>